<dbReference type="SUPFAM" id="SSF55031">
    <property type="entry name" value="Bacterial exopeptidase dimerisation domain"/>
    <property type="match status" value="1"/>
</dbReference>
<keyword evidence="3" id="KW-0378">Hydrolase</keyword>
<organism evidence="3 4">
    <name type="scientific">Nocardia amikacinitolerans</name>
    <dbReference type="NCBI Taxonomy" id="756689"/>
    <lineage>
        <taxon>Bacteria</taxon>
        <taxon>Bacillati</taxon>
        <taxon>Actinomycetota</taxon>
        <taxon>Actinomycetes</taxon>
        <taxon>Mycobacteriales</taxon>
        <taxon>Nocardiaceae</taxon>
        <taxon>Nocardia</taxon>
    </lineage>
</organism>
<accession>A0A285LT86</accession>
<keyword evidence="4" id="KW-1185">Reference proteome</keyword>
<dbReference type="Proteomes" id="UP000219565">
    <property type="component" value="Unassembled WGS sequence"/>
</dbReference>
<dbReference type="PIRSF" id="PIRSF005962">
    <property type="entry name" value="Pept_M20D_amidohydro"/>
    <property type="match status" value="1"/>
</dbReference>
<sequence length="446" mass="46767">MSTTGRPAARATGQEAARATTEGPASAALSNTSARATGPMGAACLTPEAPGGVATDTVVTARDAVESWLAEHAVDLVQWRRHIHANPELSRTEFGTTEFVAAWLTKAGLSPQKMPGGTGLICDIGPEGPRIGLRADMDALPLQEFTGLSFASTVPGVSHACGHDAHTTVLLGTALALAEIPDLPVGVRLIFQPAEEVMPGGAIDLVAAGVMEGVERIFALHCDPRLEVGRVGIRVGAITSAADTIELVLDSPGGHTSRPHLTSDLVYAIGTVITGLPGLLSRRIDPRTSTVMVWGAVSAGKAPNAIPQTGMLTGTVRTGDHATWSLLEPMVHEIVDGLLAPTGVRYQLNYRRGVPPVVNDEHSTRIFEDAIRALGPDALADTIQSGGGEDFSWYLEEVPGAMARLGVWSGHGEQLDLHQPTFDIDERALAVGVRVLSNIVLQTPPR</sequence>
<dbReference type="PANTHER" id="PTHR11014:SF63">
    <property type="entry name" value="METALLOPEPTIDASE, PUTATIVE (AFU_ORTHOLOGUE AFUA_6G09600)-RELATED"/>
    <property type="match status" value="1"/>
</dbReference>
<dbReference type="STRING" id="1379680.GCA_001612615_04307"/>
<dbReference type="Pfam" id="PF01546">
    <property type="entry name" value="Peptidase_M20"/>
    <property type="match status" value="1"/>
</dbReference>
<dbReference type="PANTHER" id="PTHR11014">
    <property type="entry name" value="PEPTIDASE M20 FAMILY MEMBER"/>
    <property type="match status" value="1"/>
</dbReference>
<gene>
    <name evidence="3" type="ORF">SAMN04244553_5081</name>
</gene>
<feature type="region of interest" description="Disordered" evidence="2">
    <location>
        <begin position="1"/>
        <end position="49"/>
    </location>
</feature>
<reference evidence="3 4" key="1">
    <citation type="submission" date="2017-09" db="EMBL/GenBank/DDBJ databases">
        <authorList>
            <person name="Ehlers B."/>
            <person name="Leendertz F.H."/>
        </authorList>
    </citation>
    <scope>NUCLEOTIDE SEQUENCE [LARGE SCALE GENOMIC DNA]</scope>
    <source>
        <strain evidence="3 4">DSM 45537</strain>
    </source>
</reference>
<dbReference type="Gene3D" id="3.30.70.360">
    <property type="match status" value="1"/>
</dbReference>
<evidence type="ECO:0000313" key="4">
    <source>
        <dbReference type="Proteomes" id="UP000219565"/>
    </source>
</evidence>
<dbReference type="EMBL" id="OBEG01000005">
    <property type="protein sequence ID" value="SNY88119.1"/>
    <property type="molecule type" value="Genomic_DNA"/>
</dbReference>
<feature type="binding site" evidence="1">
    <location>
        <position position="196"/>
    </location>
    <ligand>
        <name>Mn(2+)</name>
        <dbReference type="ChEBI" id="CHEBI:29035"/>
        <label>2</label>
    </ligand>
</feature>
<dbReference type="GO" id="GO:0046872">
    <property type="term" value="F:metal ion binding"/>
    <property type="evidence" value="ECO:0007669"/>
    <property type="project" value="UniProtKB-KW"/>
</dbReference>
<feature type="compositionally biased region" description="Low complexity" evidence="2">
    <location>
        <begin position="8"/>
        <end position="23"/>
    </location>
</feature>
<dbReference type="GO" id="GO:0016787">
    <property type="term" value="F:hydrolase activity"/>
    <property type="evidence" value="ECO:0007669"/>
    <property type="project" value="UniProtKB-KW"/>
</dbReference>
<feature type="binding site" evidence="1">
    <location>
        <position position="221"/>
    </location>
    <ligand>
        <name>Mn(2+)</name>
        <dbReference type="ChEBI" id="CHEBI:29035"/>
        <label>2</label>
    </ligand>
</feature>
<feature type="binding site" evidence="1">
    <location>
        <position position="163"/>
    </location>
    <ligand>
        <name>Mn(2+)</name>
        <dbReference type="ChEBI" id="CHEBI:29035"/>
        <label>2</label>
    </ligand>
</feature>
<evidence type="ECO:0000256" key="1">
    <source>
        <dbReference type="PIRSR" id="PIRSR005962-1"/>
    </source>
</evidence>
<feature type="binding site" evidence="1">
    <location>
        <position position="161"/>
    </location>
    <ligand>
        <name>Mn(2+)</name>
        <dbReference type="ChEBI" id="CHEBI:29035"/>
        <label>2</label>
    </ligand>
</feature>
<keyword evidence="1" id="KW-0479">Metal-binding</keyword>
<dbReference type="InterPro" id="IPR017439">
    <property type="entry name" value="Amidohydrolase"/>
</dbReference>
<name>A0A285LT86_9NOCA</name>
<comment type="cofactor">
    <cofactor evidence="1">
        <name>Mn(2+)</name>
        <dbReference type="ChEBI" id="CHEBI:29035"/>
    </cofactor>
    <text evidence="1">The Mn(2+) ion enhances activity.</text>
</comment>
<evidence type="ECO:0000256" key="2">
    <source>
        <dbReference type="SAM" id="MobiDB-lite"/>
    </source>
</evidence>
<proteinExistence type="predicted"/>
<dbReference type="AlphaFoldDB" id="A0A285LT86"/>
<dbReference type="InterPro" id="IPR002933">
    <property type="entry name" value="Peptidase_M20"/>
</dbReference>
<feature type="binding site" evidence="1">
    <location>
        <position position="418"/>
    </location>
    <ligand>
        <name>Mn(2+)</name>
        <dbReference type="ChEBI" id="CHEBI:29035"/>
        <label>2</label>
    </ligand>
</feature>
<evidence type="ECO:0000313" key="3">
    <source>
        <dbReference type="EMBL" id="SNY88119.1"/>
    </source>
</evidence>
<dbReference type="NCBIfam" id="TIGR01891">
    <property type="entry name" value="amidohydrolases"/>
    <property type="match status" value="1"/>
</dbReference>
<dbReference type="Gene3D" id="3.40.630.10">
    <property type="entry name" value="Zn peptidases"/>
    <property type="match status" value="1"/>
</dbReference>
<dbReference type="SUPFAM" id="SSF53187">
    <property type="entry name" value="Zn-dependent exopeptidases"/>
    <property type="match status" value="1"/>
</dbReference>
<dbReference type="InterPro" id="IPR036264">
    <property type="entry name" value="Bact_exopeptidase_dim_dom"/>
</dbReference>
<protein>
    <submittedName>
        <fullName evidence="3">Amidohydrolase</fullName>
    </submittedName>
</protein>
<keyword evidence="1" id="KW-0464">Manganese</keyword>
<dbReference type="CDD" id="cd08014">
    <property type="entry name" value="M20_Acy1-like"/>
    <property type="match status" value="1"/>
</dbReference>